<accession>A0ABU1MQ06</accession>
<dbReference type="PANTHER" id="PTHR46401">
    <property type="entry name" value="GLYCOSYLTRANSFERASE WBBK-RELATED"/>
    <property type="match status" value="1"/>
</dbReference>
<proteinExistence type="predicted"/>
<dbReference type="Proteomes" id="UP001184150">
    <property type="component" value="Unassembled WGS sequence"/>
</dbReference>
<protein>
    <submittedName>
        <fullName evidence="3">Glycosyltransferase involved in cell wall biosynthesis</fullName>
    </submittedName>
</protein>
<reference evidence="3 4" key="1">
    <citation type="submission" date="2023-07" db="EMBL/GenBank/DDBJ databases">
        <title>Sorghum-associated microbial communities from plants grown in Nebraska, USA.</title>
        <authorList>
            <person name="Schachtman D."/>
        </authorList>
    </citation>
    <scope>NUCLEOTIDE SEQUENCE [LARGE SCALE GENOMIC DNA]</scope>
    <source>
        <strain evidence="3 4">DS1027</strain>
    </source>
</reference>
<sequence>MVLATRPNASTGIERYAINLFKAMREHAPDTVAFVDRRSTVLDGPNVIAVDGGFRGWLALPRSRAFRDVDCDALVCPAFPPSPLALLGKAPVFRIIHDDFPWTRGEAMNLRGRFLFKHCEAAMARRYGDVMAPTTLMADSLSAILHRPVGTIGNAPGIDLSLAPAPDRGQAQIIAVGTIEPRKNYDAVLDLAEALPAPWRVQIVGRRGWGPIAETWDSRLARHEARVEWHGHASDAALLGLYQSADCFVSMSLAEGFNMPLVEAASLGLPVVCSDIEIHRRVAPPWARFAPLSISAADLAAIVREAAATPPSAQDVAHYAHAFSWGGIAQALIGRIKAARAK</sequence>
<evidence type="ECO:0000313" key="4">
    <source>
        <dbReference type="Proteomes" id="UP001184150"/>
    </source>
</evidence>
<evidence type="ECO:0000256" key="1">
    <source>
        <dbReference type="ARBA" id="ARBA00022679"/>
    </source>
</evidence>
<organism evidence="3 4">
    <name type="scientific">Novosphingobium capsulatum</name>
    <dbReference type="NCBI Taxonomy" id="13688"/>
    <lineage>
        <taxon>Bacteria</taxon>
        <taxon>Pseudomonadati</taxon>
        <taxon>Pseudomonadota</taxon>
        <taxon>Alphaproteobacteria</taxon>
        <taxon>Sphingomonadales</taxon>
        <taxon>Sphingomonadaceae</taxon>
        <taxon>Novosphingobium</taxon>
    </lineage>
</organism>
<dbReference type="InterPro" id="IPR001296">
    <property type="entry name" value="Glyco_trans_1"/>
</dbReference>
<evidence type="ECO:0000259" key="2">
    <source>
        <dbReference type="Pfam" id="PF00534"/>
    </source>
</evidence>
<comment type="caution">
    <text evidence="3">The sequence shown here is derived from an EMBL/GenBank/DDBJ whole genome shotgun (WGS) entry which is preliminary data.</text>
</comment>
<keyword evidence="4" id="KW-1185">Reference proteome</keyword>
<evidence type="ECO:0000313" key="3">
    <source>
        <dbReference type="EMBL" id="MDR6512423.1"/>
    </source>
</evidence>
<dbReference type="Pfam" id="PF00534">
    <property type="entry name" value="Glycos_transf_1"/>
    <property type="match status" value="1"/>
</dbReference>
<keyword evidence="1" id="KW-0808">Transferase</keyword>
<dbReference type="Gene3D" id="3.40.50.2000">
    <property type="entry name" value="Glycogen Phosphorylase B"/>
    <property type="match status" value="2"/>
</dbReference>
<feature type="domain" description="Glycosyl transferase family 1" evidence="2">
    <location>
        <begin position="168"/>
        <end position="320"/>
    </location>
</feature>
<dbReference type="SUPFAM" id="SSF53756">
    <property type="entry name" value="UDP-Glycosyltransferase/glycogen phosphorylase"/>
    <property type="match status" value="1"/>
</dbReference>
<gene>
    <name evidence="3" type="ORF">J2792_003306</name>
</gene>
<name>A0ABU1MQ06_9SPHN</name>
<dbReference type="PANTHER" id="PTHR46401:SF2">
    <property type="entry name" value="GLYCOSYLTRANSFERASE WBBK-RELATED"/>
    <property type="match status" value="1"/>
</dbReference>
<dbReference type="EMBL" id="JAVDRD010000009">
    <property type="protein sequence ID" value="MDR6512423.1"/>
    <property type="molecule type" value="Genomic_DNA"/>
</dbReference>